<evidence type="ECO:0000256" key="2">
    <source>
        <dbReference type="ARBA" id="ARBA00007171"/>
    </source>
</evidence>
<comment type="similarity">
    <text evidence="2">Belongs to the transpeptidase family.</text>
</comment>
<dbReference type="CDD" id="cd06576">
    <property type="entry name" value="PASTA_Pbp2x-like_1"/>
    <property type="match status" value="1"/>
</dbReference>
<gene>
    <name evidence="6" type="ORF">H9636_04250</name>
</gene>
<dbReference type="InterPro" id="IPR005311">
    <property type="entry name" value="PBP_dimer"/>
</dbReference>
<dbReference type="PANTHER" id="PTHR30627:SF26">
    <property type="entry name" value="PENICILLIN-BINDING PROTEIN 2B"/>
    <property type="match status" value="1"/>
</dbReference>
<dbReference type="Pfam" id="PF00905">
    <property type="entry name" value="Transpeptidase"/>
    <property type="match status" value="1"/>
</dbReference>
<comment type="subcellular location">
    <subcellularLocation>
        <location evidence="1">Membrane</location>
    </subcellularLocation>
</comment>
<keyword evidence="7" id="KW-1185">Reference proteome</keyword>
<keyword evidence="4" id="KW-0812">Transmembrane</keyword>
<evidence type="ECO:0000259" key="5">
    <source>
        <dbReference type="PROSITE" id="PS51178"/>
    </source>
</evidence>
<dbReference type="InterPro" id="IPR012338">
    <property type="entry name" value="Beta-lactam/transpept-like"/>
</dbReference>
<keyword evidence="3 4" id="KW-0472">Membrane</keyword>
<dbReference type="CDD" id="cd06575">
    <property type="entry name" value="PASTA_Pbp2x-like_2"/>
    <property type="match status" value="1"/>
</dbReference>
<dbReference type="Gene3D" id="3.90.1310.10">
    <property type="entry name" value="Penicillin-binding protein 2a (Domain 2)"/>
    <property type="match status" value="1"/>
</dbReference>
<dbReference type="SUPFAM" id="SSF56519">
    <property type="entry name" value="Penicillin binding protein dimerisation domain"/>
    <property type="match status" value="1"/>
</dbReference>
<dbReference type="PROSITE" id="PS51178">
    <property type="entry name" value="PASTA"/>
    <property type="match status" value="1"/>
</dbReference>
<dbReference type="SUPFAM" id="SSF54184">
    <property type="entry name" value="Penicillin-binding protein 2x (pbp-2x), c-terminal domain"/>
    <property type="match status" value="2"/>
</dbReference>
<dbReference type="EMBL" id="JACSQA010000003">
    <property type="protein sequence ID" value="MBD8025865.1"/>
    <property type="molecule type" value="Genomic_DNA"/>
</dbReference>
<dbReference type="Gene3D" id="3.30.70.2110">
    <property type="match status" value="1"/>
</dbReference>
<proteinExistence type="inferred from homology"/>
<dbReference type="InterPro" id="IPR005543">
    <property type="entry name" value="PASTA_dom"/>
</dbReference>
<dbReference type="Pfam" id="PF03717">
    <property type="entry name" value="PBP_dimer"/>
    <property type="match status" value="1"/>
</dbReference>
<keyword evidence="4" id="KW-1133">Transmembrane helix</keyword>
<accession>A0ABR8X972</accession>
<reference evidence="6 7" key="1">
    <citation type="submission" date="2020-08" db="EMBL/GenBank/DDBJ databases">
        <title>A Genomic Blueprint of the Chicken Gut Microbiome.</title>
        <authorList>
            <person name="Gilroy R."/>
            <person name="Ravi A."/>
            <person name="Getino M."/>
            <person name="Pursley I."/>
            <person name="Horton D.L."/>
            <person name="Alikhan N.-F."/>
            <person name="Baker D."/>
            <person name="Gharbi K."/>
            <person name="Hall N."/>
            <person name="Watson M."/>
            <person name="Adriaenssens E.M."/>
            <person name="Foster-Nyarko E."/>
            <person name="Jarju S."/>
            <person name="Secka A."/>
            <person name="Antonio M."/>
            <person name="Oren A."/>
            <person name="Chaudhuri R."/>
            <person name="La Ragione R.M."/>
            <person name="Hildebrand F."/>
            <person name="Pallen M.J."/>
        </authorList>
    </citation>
    <scope>NUCLEOTIDE SEQUENCE [LARGE SCALE GENOMIC DNA]</scope>
    <source>
        <strain evidence="6 7">Re31</strain>
    </source>
</reference>
<evidence type="ECO:0000256" key="4">
    <source>
        <dbReference type="SAM" id="Phobius"/>
    </source>
</evidence>
<dbReference type="InterPro" id="IPR050515">
    <property type="entry name" value="Beta-lactam/transpept"/>
</dbReference>
<comment type="caution">
    <text evidence="6">The sequence shown here is derived from an EMBL/GenBank/DDBJ whole genome shotgun (WGS) entry which is preliminary data.</text>
</comment>
<protein>
    <submittedName>
        <fullName evidence="6">Penicillin-binding protein</fullName>
    </submittedName>
</protein>
<dbReference type="PANTHER" id="PTHR30627">
    <property type="entry name" value="PEPTIDOGLYCAN D,D-TRANSPEPTIDASE"/>
    <property type="match status" value="1"/>
</dbReference>
<name>A0ABR8X972_9BACL</name>
<evidence type="ECO:0000256" key="3">
    <source>
        <dbReference type="ARBA" id="ARBA00023136"/>
    </source>
</evidence>
<evidence type="ECO:0000256" key="1">
    <source>
        <dbReference type="ARBA" id="ARBA00004370"/>
    </source>
</evidence>
<dbReference type="Gene3D" id="3.40.710.10">
    <property type="entry name" value="DD-peptidase/beta-lactamase superfamily"/>
    <property type="match status" value="1"/>
</dbReference>
<dbReference type="InterPro" id="IPR001460">
    <property type="entry name" value="PCN-bd_Tpept"/>
</dbReference>
<sequence length="735" mass="81505">MKKKRFRFQWGAFLMFIIYGGLFFSLFIRIFTIQATGEVNGQQLEAKAAALYEKEAVLTANRGKILDRNGSVIAEDTLSYRLIAVVSPKATTKKDDPQHVVDLEKTAKVLSEHISMEESQIYEILKEGVSKERWQVEFGSAGRSISHEVMNAIEEEDLPGIVFASDTKRYYPNGPFASHLIGFALKEEQEDGSFKTVGKMGLEYIYDKELQGENGSVHYESDLFGYLLPNSEKMVEPAKDGDEIYLTLDKTIQNFLEESMTDVYKKYNPESMVAVVADPKTGEILAMSQRPTFDPDNRGGLDSWTNEVIESAIEPGSTMKTFTLATAIETGKWNPNAYYKSGSYTILDRTIRDHNQVGWDTITYLEGFQRSSNTAMANLLEDIGNDTLIDYFKKFGFSKKTEIGLPNEASGTLLTNYPVNYVTTSYGQGSTATPIQLVQAMTAIANDGKMMQPYVIDKIVDSNTGEVIQKEKPKVKGEPISKETAKQVREVLASTVTAEAGTAKRFAIEGYEVAGKTGTAYIADSDGSGYLKGKNNYLYSFLGMAPADDPQLIVYVAVKRPKLQLTEAGSEPVAKVFTSVMENSLKYLNINPEDAVEVQTESMNDYVGEDAEKVQAELTNKGLTPIIIGESGKITEQYPKEGLSIPKGSLIFLKTDGAITLPSFDNWSLRNVLVYKQMSGLRIEVAGDGFVTSQSVSPNTEIVDDYPIVIQLKTPEEVYSVEDQKSEDEEELPQD</sequence>
<dbReference type="Pfam" id="PF03793">
    <property type="entry name" value="PASTA"/>
    <property type="match status" value="1"/>
</dbReference>
<organism evidence="6 7">
    <name type="scientific">Ureibacillus galli</name>
    <dbReference type="NCBI Taxonomy" id="2762222"/>
    <lineage>
        <taxon>Bacteria</taxon>
        <taxon>Bacillati</taxon>
        <taxon>Bacillota</taxon>
        <taxon>Bacilli</taxon>
        <taxon>Bacillales</taxon>
        <taxon>Caryophanaceae</taxon>
        <taxon>Ureibacillus</taxon>
    </lineage>
</organism>
<dbReference type="InterPro" id="IPR036138">
    <property type="entry name" value="PBP_dimer_sf"/>
</dbReference>
<dbReference type="Gene3D" id="2.20.70.70">
    <property type="match status" value="1"/>
</dbReference>
<feature type="domain" description="PASTA" evidence="5">
    <location>
        <begin position="597"/>
        <end position="657"/>
    </location>
</feature>
<feature type="transmembrane region" description="Helical" evidence="4">
    <location>
        <begin position="12"/>
        <end position="31"/>
    </location>
</feature>
<dbReference type="SMART" id="SM00740">
    <property type="entry name" value="PASTA"/>
    <property type="match status" value="2"/>
</dbReference>
<evidence type="ECO:0000313" key="6">
    <source>
        <dbReference type="EMBL" id="MBD8025865.1"/>
    </source>
</evidence>
<dbReference type="SUPFAM" id="SSF56601">
    <property type="entry name" value="beta-lactamase/transpeptidase-like"/>
    <property type="match status" value="1"/>
</dbReference>
<dbReference type="Proteomes" id="UP000640930">
    <property type="component" value="Unassembled WGS sequence"/>
</dbReference>
<evidence type="ECO:0000313" key="7">
    <source>
        <dbReference type="Proteomes" id="UP000640930"/>
    </source>
</evidence>